<accession>A0A369B273</accession>
<dbReference type="EMBL" id="NGJX01000002">
    <property type="protein sequence ID" value="RSU04364.1"/>
    <property type="molecule type" value="Genomic_DNA"/>
</dbReference>
<organism evidence="1 2">
    <name type="scientific">Vagococcus fluvialis</name>
    <dbReference type="NCBI Taxonomy" id="2738"/>
    <lineage>
        <taxon>Bacteria</taxon>
        <taxon>Bacillati</taxon>
        <taxon>Bacillota</taxon>
        <taxon>Bacilli</taxon>
        <taxon>Lactobacillales</taxon>
        <taxon>Enterococcaceae</taxon>
        <taxon>Vagococcus</taxon>
    </lineage>
</organism>
<proteinExistence type="predicted"/>
<dbReference type="AlphaFoldDB" id="A0A369B273"/>
<protein>
    <submittedName>
        <fullName evidence="1">Uncharacterized protein</fullName>
    </submittedName>
</protein>
<evidence type="ECO:0000313" key="1">
    <source>
        <dbReference type="EMBL" id="RSU04364.1"/>
    </source>
</evidence>
<evidence type="ECO:0000313" key="2">
    <source>
        <dbReference type="Proteomes" id="UP000288197"/>
    </source>
</evidence>
<dbReference type="Proteomes" id="UP000288197">
    <property type="component" value="Unassembled WGS sequence"/>
</dbReference>
<dbReference type="Gene3D" id="3.90.1720.10">
    <property type="entry name" value="endopeptidase domain like (from Nostoc punctiforme)"/>
    <property type="match status" value="1"/>
</dbReference>
<dbReference type="OrthoDB" id="1645744at2"/>
<comment type="caution">
    <text evidence="1">The sequence shown here is derived from an EMBL/GenBank/DDBJ whole genome shotgun (WGS) entry which is preliminary data.</text>
</comment>
<dbReference type="GeneID" id="63145076"/>
<dbReference type="RefSeq" id="WP_114288435.1">
    <property type="nucleotide sequence ID" value="NZ_JBMAKV010000003.1"/>
</dbReference>
<reference evidence="1 2" key="1">
    <citation type="submission" date="2017-05" db="EMBL/GenBank/DDBJ databases">
        <title>Vagococcus spp. assemblies.</title>
        <authorList>
            <person name="Gulvik C.A."/>
        </authorList>
    </citation>
    <scope>NUCLEOTIDE SEQUENCE [LARGE SCALE GENOMIC DNA]</scope>
    <source>
        <strain evidence="1 2">NCFB 2497</strain>
    </source>
</reference>
<dbReference type="InterPro" id="IPR038765">
    <property type="entry name" value="Papain-like_cys_pep_sf"/>
</dbReference>
<name>A0A369B273_9ENTE</name>
<gene>
    <name evidence="1" type="ORF">CBF32_03025</name>
</gene>
<dbReference type="SUPFAM" id="SSF54001">
    <property type="entry name" value="Cysteine proteinases"/>
    <property type="match status" value="1"/>
</dbReference>
<sequence length="184" mass="21267">MEIFLVYSANKSLLSKAIQCYTKEAYNHVSLALDKELINTYSFGRKKMSNPLIGGFVKEDFWDPFFFTSECAIYSLDVSPEEYEKITSLLNYFEKNKALYKYNFIGLLALSLECNLEREHAYFCSEFIATILTESNVGVFEKDNQFIKPQDLLSLNRLEKVYEGQIIDYLTSSKLSQPLEMSIA</sequence>
<keyword evidence="2" id="KW-1185">Reference proteome</keyword>